<accession>A0AA91EBY9</accession>
<protein>
    <submittedName>
        <fullName evidence="1">Uncharacterized protein</fullName>
    </submittedName>
</protein>
<proteinExistence type="predicted"/>
<dbReference type="AlphaFoldDB" id="A0AA91EBY9"/>
<organism evidence="1 2">
    <name type="scientific">Obesumbacterium proteus ATCC 12841</name>
    <dbReference type="NCBI Taxonomy" id="1354268"/>
    <lineage>
        <taxon>Bacteria</taxon>
        <taxon>Pseudomonadati</taxon>
        <taxon>Pseudomonadota</taxon>
        <taxon>Gammaproteobacteria</taxon>
        <taxon>Enterobacterales</taxon>
        <taxon>Hafniaceae</taxon>
        <taxon>Obesumbacterium</taxon>
    </lineage>
</organism>
<sequence length="78" mass="9129">MHSNSKGLSAIIDDQIIQVMKSHGRCMTYVVTNWLRDFDKKIETPAVLRRLKKLEKAGKVQRVKSVYKTQICWDIKHD</sequence>
<evidence type="ECO:0000313" key="2">
    <source>
        <dbReference type="Proteomes" id="UP000078431"/>
    </source>
</evidence>
<dbReference type="EMBL" id="LXEX01000137">
    <property type="protein sequence ID" value="OAT56463.1"/>
    <property type="molecule type" value="Genomic_DNA"/>
</dbReference>
<evidence type="ECO:0000313" key="1">
    <source>
        <dbReference type="EMBL" id="OAT56463.1"/>
    </source>
</evidence>
<name>A0AA91EBY9_9GAMM</name>
<gene>
    <name evidence="1" type="ORF">M993_04852</name>
</gene>
<reference evidence="1 2" key="1">
    <citation type="submission" date="2016-04" db="EMBL/GenBank/DDBJ databases">
        <title>ATOL: Assembling a taxonomically balanced genome-scale reconstruction of the evolutionary history of the Enterobacteriaceae.</title>
        <authorList>
            <person name="Plunkett G.III."/>
            <person name="Neeno-Eckwall E.C."/>
            <person name="Glasner J.D."/>
            <person name="Perna N.T."/>
        </authorList>
    </citation>
    <scope>NUCLEOTIDE SEQUENCE [LARGE SCALE GENOMIC DNA]</scope>
    <source>
        <strain evidence="1 2">ATCC 12841</strain>
    </source>
</reference>
<keyword evidence="2" id="KW-1185">Reference proteome</keyword>
<comment type="caution">
    <text evidence="1">The sequence shown here is derived from an EMBL/GenBank/DDBJ whole genome shotgun (WGS) entry which is preliminary data.</text>
</comment>
<dbReference type="Proteomes" id="UP000078431">
    <property type="component" value="Unassembled WGS sequence"/>
</dbReference>